<organism evidence="1 2">
    <name type="scientific">Hibiscus sabdariffa</name>
    <name type="common">roselle</name>
    <dbReference type="NCBI Taxonomy" id="183260"/>
    <lineage>
        <taxon>Eukaryota</taxon>
        <taxon>Viridiplantae</taxon>
        <taxon>Streptophyta</taxon>
        <taxon>Embryophyta</taxon>
        <taxon>Tracheophyta</taxon>
        <taxon>Spermatophyta</taxon>
        <taxon>Magnoliopsida</taxon>
        <taxon>eudicotyledons</taxon>
        <taxon>Gunneridae</taxon>
        <taxon>Pentapetalae</taxon>
        <taxon>rosids</taxon>
        <taxon>malvids</taxon>
        <taxon>Malvales</taxon>
        <taxon>Malvaceae</taxon>
        <taxon>Malvoideae</taxon>
        <taxon>Hibiscus</taxon>
    </lineage>
</organism>
<dbReference type="EMBL" id="JBBPBM010000012">
    <property type="protein sequence ID" value="KAK8563175.1"/>
    <property type="molecule type" value="Genomic_DNA"/>
</dbReference>
<evidence type="ECO:0000313" key="2">
    <source>
        <dbReference type="Proteomes" id="UP001472677"/>
    </source>
</evidence>
<keyword evidence="2" id="KW-1185">Reference proteome</keyword>
<sequence>MTEIFTITLRSDYGSRLSDLRVSNENGGSWKFKCTSEGGEDEKLLSRDFSVNRARILTNSMEVIEENVTLSCNEYIFPVKLRESHGDGWSYSIWLKDDAQNGSSGVLSVSGRSSSDSLRSLVNSKSVQKRWKDLLIIGGPGRRDFFNSCPIDAVVTLSINSGDDLYTIGVR</sequence>
<protein>
    <submittedName>
        <fullName evidence="1">Uncharacterized protein</fullName>
    </submittedName>
</protein>
<name>A0ABR2EME6_9ROSI</name>
<evidence type="ECO:0000313" key="1">
    <source>
        <dbReference type="EMBL" id="KAK8563175.1"/>
    </source>
</evidence>
<comment type="caution">
    <text evidence="1">The sequence shown here is derived from an EMBL/GenBank/DDBJ whole genome shotgun (WGS) entry which is preliminary data.</text>
</comment>
<proteinExistence type="predicted"/>
<reference evidence="1 2" key="1">
    <citation type="journal article" date="2024" name="G3 (Bethesda)">
        <title>Genome assembly of Hibiscus sabdariffa L. provides insights into metabolisms of medicinal natural products.</title>
        <authorList>
            <person name="Kim T."/>
        </authorList>
    </citation>
    <scope>NUCLEOTIDE SEQUENCE [LARGE SCALE GENOMIC DNA]</scope>
    <source>
        <strain evidence="1">TK-2024</strain>
        <tissue evidence="1">Old leaves</tissue>
    </source>
</reference>
<dbReference type="Proteomes" id="UP001472677">
    <property type="component" value="Unassembled WGS sequence"/>
</dbReference>
<accession>A0ABR2EME6</accession>
<gene>
    <name evidence="1" type="ORF">V6N12_011230</name>
</gene>